<dbReference type="PANTHER" id="PTHR11079">
    <property type="entry name" value="CYTOSINE DEAMINASE FAMILY MEMBER"/>
    <property type="match status" value="1"/>
</dbReference>
<dbReference type="SUPFAM" id="SSF53927">
    <property type="entry name" value="Cytidine deaminase-like"/>
    <property type="match status" value="1"/>
</dbReference>
<dbReference type="GO" id="GO:0052717">
    <property type="term" value="F:tRNA-specific adenosine-34 deaminase activity"/>
    <property type="evidence" value="ECO:0007669"/>
    <property type="project" value="UniProtKB-UniRule"/>
</dbReference>
<comment type="function">
    <text evidence="8">Catalyzes the deamination of adenosine to inosine at the wobble position 34 of tRNA(Arg2).</text>
</comment>
<evidence type="ECO:0000256" key="7">
    <source>
        <dbReference type="ARBA" id="ARBA00048045"/>
    </source>
</evidence>
<dbReference type="InterPro" id="IPR016193">
    <property type="entry name" value="Cytidine_deaminase-like"/>
</dbReference>
<keyword evidence="4 8" id="KW-0479">Metal-binding</keyword>
<keyword evidence="5 8" id="KW-0378">Hydrolase</keyword>
<dbReference type="Proteomes" id="UP000053244">
    <property type="component" value="Unassembled WGS sequence"/>
</dbReference>
<evidence type="ECO:0000256" key="3">
    <source>
        <dbReference type="ARBA" id="ARBA00022694"/>
    </source>
</evidence>
<sequence length="138" mass="14740">MRRALSVASTSPQDVPVGAIILGPDGTELAAAGNERELTGDPTAHAEVLALRRAAASVGEWRLEGCTLVVTLEPCTMCAGALVLARISTLVFGAWEPKTGAVGSLWDVVRDRRLNHQPEVYAGVLEDECARLLRGFFR</sequence>
<keyword evidence="11" id="KW-1185">Reference proteome</keyword>
<keyword evidence="6 8" id="KW-0862">Zinc</keyword>
<dbReference type="AlphaFoldDB" id="A0A0X3UQ11"/>
<feature type="binding site" evidence="8">
    <location>
        <position position="45"/>
    </location>
    <ligand>
        <name>Zn(2+)</name>
        <dbReference type="ChEBI" id="CHEBI:29105"/>
        <note>catalytic</note>
    </ligand>
</feature>
<comment type="subunit">
    <text evidence="2 8">Homodimer.</text>
</comment>
<feature type="binding site" evidence="8">
    <location>
        <position position="78"/>
    </location>
    <ligand>
        <name>Zn(2+)</name>
        <dbReference type="ChEBI" id="CHEBI:29105"/>
        <note>catalytic</note>
    </ligand>
</feature>
<dbReference type="GO" id="GO:0002100">
    <property type="term" value="P:tRNA wobble adenosine to inosine editing"/>
    <property type="evidence" value="ECO:0007669"/>
    <property type="project" value="UniProtKB-UniRule"/>
</dbReference>
<dbReference type="EC" id="3.5.4.33" evidence="8"/>
<name>A0A0X3UQ11_9ACTN</name>
<keyword evidence="3 8" id="KW-0819">tRNA processing</keyword>
<dbReference type="InterPro" id="IPR016192">
    <property type="entry name" value="APOBEC/CMP_deaminase_Zn-bd"/>
</dbReference>
<evidence type="ECO:0000313" key="10">
    <source>
        <dbReference type="EMBL" id="KUL34604.1"/>
    </source>
</evidence>
<evidence type="ECO:0000256" key="1">
    <source>
        <dbReference type="ARBA" id="ARBA00010669"/>
    </source>
</evidence>
<proteinExistence type="inferred from homology"/>
<reference evidence="10 11" key="1">
    <citation type="submission" date="2015-10" db="EMBL/GenBank/DDBJ databases">
        <authorList>
            <person name="Gilbert D.G."/>
        </authorList>
    </citation>
    <scope>NUCLEOTIDE SEQUENCE [LARGE SCALE GENOMIC DNA]</scope>
    <source>
        <strain evidence="10 11">NRRL B-16712</strain>
    </source>
</reference>
<dbReference type="PANTHER" id="PTHR11079:SF202">
    <property type="entry name" value="TRNA-SPECIFIC ADENOSINE DEAMINASE"/>
    <property type="match status" value="1"/>
</dbReference>
<gene>
    <name evidence="8" type="primary">tadA</name>
    <name evidence="10" type="ORF">ADL15_16185</name>
</gene>
<dbReference type="HAMAP" id="MF_00972">
    <property type="entry name" value="tRNA_aden_deaminase"/>
    <property type="match status" value="1"/>
</dbReference>
<feature type="active site" description="Proton donor" evidence="8">
    <location>
        <position position="47"/>
    </location>
</feature>
<comment type="cofactor">
    <cofactor evidence="8">
        <name>Zn(2+)</name>
        <dbReference type="ChEBI" id="CHEBI:29105"/>
    </cofactor>
    <text evidence="8">Binds 1 zinc ion per subunit.</text>
</comment>
<evidence type="ECO:0000256" key="2">
    <source>
        <dbReference type="ARBA" id="ARBA00011738"/>
    </source>
</evidence>
<evidence type="ECO:0000256" key="8">
    <source>
        <dbReference type="HAMAP-Rule" id="MF_00972"/>
    </source>
</evidence>
<dbReference type="Pfam" id="PF00383">
    <property type="entry name" value="dCMP_cyt_deam_1"/>
    <property type="match status" value="1"/>
</dbReference>
<organism evidence="10 11">
    <name type="scientific">Actinoplanes awajinensis subsp. mycoplanecinus</name>
    <dbReference type="NCBI Taxonomy" id="135947"/>
    <lineage>
        <taxon>Bacteria</taxon>
        <taxon>Bacillati</taxon>
        <taxon>Actinomycetota</taxon>
        <taxon>Actinomycetes</taxon>
        <taxon>Micromonosporales</taxon>
        <taxon>Micromonosporaceae</taxon>
        <taxon>Actinoplanes</taxon>
    </lineage>
</organism>
<dbReference type="RefSeq" id="WP_067690841.1">
    <property type="nucleotide sequence ID" value="NZ_LLZH01000121.1"/>
</dbReference>
<dbReference type="PROSITE" id="PS51747">
    <property type="entry name" value="CYT_DCMP_DEAMINASES_2"/>
    <property type="match status" value="1"/>
</dbReference>
<dbReference type="GO" id="GO:0008270">
    <property type="term" value="F:zinc ion binding"/>
    <property type="evidence" value="ECO:0007669"/>
    <property type="project" value="UniProtKB-UniRule"/>
</dbReference>
<comment type="caution">
    <text evidence="10">The sequence shown here is derived from an EMBL/GenBank/DDBJ whole genome shotgun (WGS) entry which is preliminary data.</text>
</comment>
<comment type="similarity">
    <text evidence="1">Belongs to the cytidine and deoxycytidylate deaminase family. ADAT2 subfamily.</text>
</comment>
<dbReference type="InterPro" id="IPR028883">
    <property type="entry name" value="tRNA_aden_deaminase"/>
</dbReference>
<accession>A0A0X3UQ11</accession>
<dbReference type="PROSITE" id="PS00903">
    <property type="entry name" value="CYT_DCMP_DEAMINASES_1"/>
    <property type="match status" value="1"/>
</dbReference>
<feature type="domain" description="CMP/dCMP-type deaminase" evidence="9">
    <location>
        <begin position="1"/>
        <end position="105"/>
    </location>
</feature>
<evidence type="ECO:0000259" key="9">
    <source>
        <dbReference type="PROSITE" id="PS51747"/>
    </source>
</evidence>
<dbReference type="Gene3D" id="3.40.140.10">
    <property type="entry name" value="Cytidine Deaminase, domain 2"/>
    <property type="match status" value="1"/>
</dbReference>
<dbReference type="CDD" id="cd01285">
    <property type="entry name" value="nucleoside_deaminase"/>
    <property type="match status" value="1"/>
</dbReference>
<evidence type="ECO:0000313" key="11">
    <source>
        <dbReference type="Proteomes" id="UP000053244"/>
    </source>
</evidence>
<evidence type="ECO:0000256" key="4">
    <source>
        <dbReference type="ARBA" id="ARBA00022723"/>
    </source>
</evidence>
<dbReference type="InterPro" id="IPR002125">
    <property type="entry name" value="CMP_dCMP_dom"/>
</dbReference>
<feature type="binding site" evidence="8">
    <location>
        <position position="75"/>
    </location>
    <ligand>
        <name>Zn(2+)</name>
        <dbReference type="ChEBI" id="CHEBI:29105"/>
        <note>catalytic</note>
    </ligand>
</feature>
<evidence type="ECO:0000256" key="5">
    <source>
        <dbReference type="ARBA" id="ARBA00022801"/>
    </source>
</evidence>
<comment type="catalytic activity">
    <reaction evidence="7 8">
        <text>adenosine(34) in tRNA + H2O + H(+) = inosine(34) in tRNA + NH4(+)</text>
        <dbReference type="Rhea" id="RHEA:43168"/>
        <dbReference type="Rhea" id="RHEA-COMP:10373"/>
        <dbReference type="Rhea" id="RHEA-COMP:10374"/>
        <dbReference type="ChEBI" id="CHEBI:15377"/>
        <dbReference type="ChEBI" id="CHEBI:15378"/>
        <dbReference type="ChEBI" id="CHEBI:28938"/>
        <dbReference type="ChEBI" id="CHEBI:74411"/>
        <dbReference type="ChEBI" id="CHEBI:82852"/>
        <dbReference type="EC" id="3.5.4.33"/>
    </reaction>
</comment>
<evidence type="ECO:0000256" key="6">
    <source>
        <dbReference type="ARBA" id="ARBA00022833"/>
    </source>
</evidence>
<dbReference type="EMBL" id="LLZH01000121">
    <property type="protein sequence ID" value="KUL34604.1"/>
    <property type="molecule type" value="Genomic_DNA"/>
</dbReference>
<protein>
    <recommendedName>
        <fullName evidence="8">tRNA-specific adenosine deaminase</fullName>
        <ecNumber evidence="8">3.5.4.33</ecNumber>
    </recommendedName>
</protein>